<evidence type="ECO:0000256" key="6">
    <source>
        <dbReference type="ARBA" id="ARBA00022840"/>
    </source>
</evidence>
<dbReference type="Gene3D" id="1.10.510.10">
    <property type="entry name" value="Transferase(Phosphotransferase) domain 1"/>
    <property type="match status" value="1"/>
</dbReference>
<feature type="compositionally biased region" description="Polar residues" evidence="8">
    <location>
        <begin position="1677"/>
        <end position="1690"/>
    </location>
</feature>
<dbReference type="InterPro" id="IPR008271">
    <property type="entry name" value="Ser/Thr_kinase_AS"/>
</dbReference>
<evidence type="ECO:0000259" key="9">
    <source>
        <dbReference type="PROSITE" id="PS50011"/>
    </source>
</evidence>
<feature type="region of interest" description="Disordered" evidence="8">
    <location>
        <begin position="929"/>
        <end position="998"/>
    </location>
</feature>
<dbReference type="PROSITE" id="PS00108">
    <property type="entry name" value="PROTEIN_KINASE_ST"/>
    <property type="match status" value="1"/>
</dbReference>
<dbReference type="Proteomes" id="UP000230066">
    <property type="component" value="Unassembled WGS sequence"/>
</dbReference>
<dbReference type="Gene3D" id="3.30.200.20">
    <property type="entry name" value="Phosphorylase Kinase, domain 1"/>
    <property type="match status" value="1"/>
</dbReference>
<dbReference type="GO" id="GO:0005524">
    <property type="term" value="F:ATP binding"/>
    <property type="evidence" value="ECO:0007669"/>
    <property type="project" value="UniProtKB-UniRule"/>
</dbReference>
<feature type="region of interest" description="Disordered" evidence="8">
    <location>
        <begin position="1"/>
        <end position="24"/>
    </location>
</feature>
<dbReference type="InterPro" id="IPR011009">
    <property type="entry name" value="Kinase-like_dom_sf"/>
</dbReference>
<feature type="compositionally biased region" description="Basic and acidic residues" evidence="8">
    <location>
        <begin position="1"/>
        <end position="16"/>
    </location>
</feature>
<dbReference type="InterPro" id="IPR017441">
    <property type="entry name" value="Protein_kinase_ATP_BS"/>
</dbReference>
<feature type="compositionally biased region" description="Low complexity" evidence="8">
    <location>
        <begin position="884"/>
        <end position="895"/>
    </location>
</feature>
<evidence type="ECO:0000256" key="7">
    <source>
        <dbReference type="PROSITE-ProRule" id="PRU10141"/>
    </source>
</evidence>
<feature type="compositionally biased region" description="Polar residues" evidence="8">
    <location>
        <begin position="987"/>
        <end position="998"/>
    </location>
</feature>
<proteinExistence type="inferred from homology"/>
<feature type="compositionally biased region" description="Low complexity" evidence="8">
    <location>
        <begin position="1347"/>
        <end position="1360"/>
    </location>
</feature>
<accession>A0A4E0RYM1</accession>
<dbReference type="GO" id="GO:0004674">
    <property type="term" value="F:protein serine/threonine kinase activity"/>
    <property type="evidence" value="ECO:0007669"/>
    <property type="project" value="UniProtKB-KW"/>
</dbReference>
<feature type="compositionally biased region" description="Low complexity" evidence="8">
    <location>
        <begin position="651"/>
        <end position="677"/>
    </location>
</feature>
<dbReference type="InterPro" id="IPR050538">
    <property type="entry name" value="MAP_kinase_kinase_kinase"/>
</dbReference>
<feature type="region of interest" description="Disordered" evidence="8">
    <location>
        <begin position="1610"/>
        <end position="1633"/>
    </location>
</feature>
<organism evidence="10 11">
    <name type="scientific">Fasciola hepatica</name>
    <name type="common">Liver fluke</name>
    <dbReference type="NCBI Taxonomy" id="6192"/>
    <lineage>
        <taxon>Eukaryota</taxon>
        <taxon>Metazoa</taxon>
        <taxon>Spiralia</taxon>
        <taxon>Lophotrochozoa</taxon>
        <taxon>Platyhelminthes</taxon>
        <taxon>Trematoda</taxon>
        <taxon>Digenea</taxon>
        <taxon>Plagiorchiida</taxon>
        <taxon>Echinostomata</taxon>
        <taxon>Echinostomatoidea</taxon>
        <taxon>Fasciolidae</taxon>
        <taxon>Fasciola</taxon>
    </lineage>
</organism>
<gene>
    <name evidence="10" type="ORF">D915_005277</name>
</gene>
<keyword evidence="6 7" id="KW-0067">ATP-binding</keyword>
<feature type="compositionally biased region" description="Polar residues" evidence="8">
    <location>
        <begin position="628"/>
        <end position="644"/>
    </location>
</feature>
<protein>
    <submittedName>
        <fullName evidence="10">Mitogen-activated protein kinase kinase kinase 4</fullName>
    </submittedName>
</protein>
<dbReference type="SMART" id="SM00220">
    <property type="entry name" value="S_TKc"/>
    <property type="match status" value="1"/>
</dbReference>
<evidence type="ECO:0000256" key="5">
    <source>
        <dbReference type="ARBA" id="ARBA00022777"/>
    </source>
</evidence>
<evidence type="ECO:0000256" key="4">
    <source>
        <dbReference type="ARBA" id="ARBA00022741"/>
    </source>
</evidence>
<feature type="region of interest" description="Disordered" evidence="8">
    <location>
        <begin position="2130"/>
        <end position="2153"/>
    </location>
</feature>
<keyword evidence="4 7" id="KW-0547">Nucleotide-binding</keyword>
<feature type="region of interest" description="Disordered" evidence="8">
    <location>
        <begin position="272"/>
        <end position="297"/>
    </location>
</feature>
<keyword evidence="5 10" id="KW-0418">Kinase</keyword>
<feature type="compositionally biased region" description="Low complexity" evidence="8">
    <location>
        <begin position="824"/>
        <end position="847"/>
    </location>
</feature>
<feature type="binding site" evidence="7">
    <location>
        <position position="2288"/>
    </location>
    <ligand>
        <name>ATP</name>
        <dbReference type="ChEBI" id="CHEBI:30616"/>
    </ligand>
</feature>
<keyword evidence="3" id="KW-0808">Transferase</keyword>
<dbReference type="EMBL" id="JXXN02001840">
    <property type="protein sequence ID" value="THD23972.1"/>
    <property type="molecule type" value="Genomic_DNA"/>
</dbReference>
<dbReference type="InterPro" id="IPR000719">
    <property type="entry name" value="Prot_kinase_dom"/>
</dbReference>
<dbReference type="PANTHER" id="PTHR48016:SF32">
    <property type="entry name" value="MITOGEN-ACTIVATED PROTEIN KINASE KINASE KINASE 4"/>
    <property type="match status" value="1"/>
</dbReference>
<feature type="region of interest" description="Disordered" evidence="8">
    <location>
        <begin position="823"/>
        <end position="895"/>
    </location>
</feature>
<feature type="compositionally biased region" description="Polar residues" evidence="8">
    <location>
        <begin position="1613"/>
        <end position="1633"/>
    </location>
</feature>
<dbReference type="PANTHER" id="PTHR48016">
    <property type="entry name" value="MAP KINASE KINASE KINASE SSK2-RELATED-RELATED"/>
    <property type="match status" value="1"/>
</dbReference>
<reference evidence="10" key="1">
    <citation type="submission" date="2019-03" db="EMBL/GenBank/DDBJ databases">
        <title>Improved annotation for the trematode Fasciola hepatica.</title>
        <authorList>
            <person name="Choi Y.-J."/>
            <person name="Martin J."/>
            <person name="Mitreva M."/>
        </authorList>
    </citation>
    <scope>NUCLEOTIDE SEQUENCE [LARGE SCALE GENOMIC DNA]</scope>
</reference>
<dbReference type="SUPFAM" id="SSF56112">
    <property type="entry name" value="Protein kinase-like (PK-like)"/>
    <property type="match status" value="1"/>
</dbReference>
<feature type="region of interest" description="Disordered" evidence="8">
    <location>
        <begin position="622"/>
        <end position="708"/>
    </location>
</feature>
<sequence length="2629" mass="288880">MAKDVHDFNPVIRDDESSFSISENSDVSLKAKDDQFIKPLSNSRKTRNYQKISGCRNRLPNKRHLRNWHESPLFSDVATRWTDESDAAVEDSENRRPDSHDLGIITIPVNTSTPIMPETSMDAVESNNVPVVQERVVLVNRTQLDMAKALRAPVKSKEPTSQPQLRTAPSLILPSDDDEQPPATEIPIDPYKRARKFLYRLAPLLKLSLPSRVERKRCASVMDFSAQTGCAPNFPDTSCSSRTSPWIRQWIKHGVMVQHCITFSGGEALDLDNKSANGQPPGTAQHGVGTGQPAASPWNSGPHLALSKADLYVQHLWRELQLRLHGPLFMEELHKRRAFANTVMQRIVSFSMQPNEIPAAGSSETNCLQSDIAIEGIQDSEADGCFISPNYLTLLVAASKSVSQLLQQTDRVEQAWSSDARLVREFSDWALPEVRCRLVCLRQWSGTLASLQRGVHQLCEFLHCPTSIQCATHVTSVRQTAAVSCPERDSSLTHTDPAHELSNCPLLTDGSKRGDHHLYREFLKGSWLMPPLPAPLISKAHPATFGANGTRAAPTSAPSDSSDVTNNNSHWGGLSMALIRLDRLVGRILVQVTDNLAPKSLGPGSTPNPVVATQVGTRIVAGEMKPTPGSNAPTTAPGLTTKSATAKVPLPSSRTLVSPVTTPTLAPPAAETTPTPSQANCNSAPAPAHPPAIYSAQTPRKSSALIPKRGGKADQNLLQCPKSRLSAQSLSPLSFEHPDDASDGMESFPKWTENTSNGYGAPGLRANATRRVASYAEIVKRRSWCGGNLTPRMYYNILNRSVDTRFCERRTPVSWEICSPAPSVSPYARTPSSSSSSPSLSTSTHSSVGGQSPDSSPDRSNTSTALSSNRSGKSSSLSPPPSSHSPHISSSNSSIPSILRPRCAVAASPTSVESCASLLSVDLCRRSSLARPPQPVSTTKSPQRSPPLPSSPVTNSQPPVTDAEPSPSKHGPSLTSSASLPADFQLPGSTNPQKTTASRVIPVSNLPLKPKDLGTELGLPTLVPIWLFLAQVPFEVTQEAVSMKLEQYEERVHGNAIPNQVSLNHLVDELRELLSTTLQITVTYRKRLITALKLDTVAQLRRPLGGLSVSRRGGTRSAFGCVHSDSDSDVPGLKDSCLPGDAVVTSSRPGPPGRWPDWFRRATHEVRAFLDDSPSSPVGTNLTVGHGRTWPVSVPTLLTVYVDCFIRLIDAQTWVGEGDPSALRSRVENEWNFLRRLYRQLYRCRGGLQYFSMRNASLAVRILPPTAEAAFIRACQRLLESISKQLCPAISDWVSSSLAMRASRASGRPENGFLDGTMTADTENGKKNNCTTDSLSPSPNESFEWASPPSSVLSVPPTGSGPNGGGNYLRTEFFQEYNETWRELRAWLNCILDLTGVMCGDLDTSVVLNFYVPNKCSSRTGSVLSSRYVYDGLTCVSPTPIDSPPVQTHGGGFVGQLSVDSEPSDTRIRAYARFARELRRTGHVLLHSWEQPKVDGFDPDVETNPSSGCIFIWSPLLQPNDVHSDVNRPSVNLWKFSADSTSGDPIDRLNLLEERSLIIVSPEERRAVRFHVSELVHRILRQLIFKFRKHTASGTPYRLPSIWQTKKPRPDIAQTQPNPHNISERTNQFSNPRNRIPLSGLNENRVPPSQLSNPNLIAVQTGSHMANAFQTSSSTPIAAANQKTTTSSAQDPADDPVKQENGNSTNKRNLQIAKSQAEYLLICPEFPERIWDGLVYRFSRRSHDDPAESRSAYSRRLRYALGWLALMSTRGTLAPLFTASVELSNLITCHLLAERPYSAWTALCESSSRMRRWLSLGLLQMKSTGFDRVNNPDTGSMQGNPLQGIDFGAAERGTDLTSPTNACILHLAPIHPDLGAACAQLHKSLCGLSARLHASLLIMDSHLRELCDTHADECDRMYVTRNTTSERHQDSRRLRSISPRRSASRELTVHALSGDTLQRAYSTVFGFHKTLMRLMATAPLTNIFQNDESLGGGLSEQSLASVPIQTSLANLGVQLLASWSRFVTRRYHRGRGRIPRWANDACHFAYQLCQPRSVTFLEARKVAALEATLNDLIPYLVGEEKHMDSNSLSPVPSRLSPISVHESIDKPLYDRCHSAVSSAQFLRGSHSLRRTHRRVHSMHSDRRSNRGVSTTSRPTALLTSSVGKRGGGSLDSELLNQLGITHDKSTTFDILCQLDAIRDERLRQVGLIGRPRLVYDEQFHATANQTDETGKEEKTVNNSSVSPRLITPLLQRRHFPYTWNRGRFIGRGVTGEVYQAFNLQTHEMMAVKEVRFDHDTFTDAEGPLVNGSDSPRQRTAMLRHHRETQARLNAFRRECDLLSSLSHPAVVRFLGADEQTPKVLRLFTELYTAGTLADVVRDRLPEALVRRYAHDLARAVAYLHDRGIVHRDIKPANIFLVGSPYVGPSSQQNASAGQQVSTSNPSTNGPVPEYSLLKLGDFSHALRLHSLSHPARDGEIREVAGTVCYMAPEVCQSQSRGLVTGYGRPCDIWSYCCVVLALVTGRQPWHQYRDSLAIFYRLCQNQTPPLPQVCPATTKGHGCVERRSLVPTRSTPSSSDDGLPFASAEAVALLQAGIQPDPSRRPTAAGLFQFDFVNCPVTYLSHVELTHSR</sequence>
<evidence type="ECO:0000256" key="8">
    <source>
        <dbReference type="SAM" id="MobiDB-lite"/>
    </source>
</evidence>
<feature type="compositionally biased region" description="Low complexity" evidence="8">
    <location>
        <begin position="866"/>
        <end position="877"/>
    </location>
</feature>
<feature type="region of interest" description="Disordered" evidence="8">
    <location>
        <begin position="545"/>
        <end position="566"/>
    </location>
</feature>
<dbReference type="GO" id="GO:0035556">
    <property type="term" value="P:intracellular signal transduction"/>
    <property type="evidence" value="ECO:0007669"/>
    <property type="project" value="UniProtKB-ARBA"/>
</dbReference>
<keyword evidence="2" id="KW-0723">Serine/threonine-protein kinase</keyword>
<dbReference type="PROSITE" id="PS50011">
    <property type="entry name" value="PROTEIN_KINASE_DOM"/>
    <property type="match status" value="1"/>
</dbReference>
<feature type="domain" description="Protein kinase" evidence="9">
    <location>
        <begin position="2259"/>
        <end position="2613"/>
    </location>
</feature>
<comment type="similarity">
    <text evidence="1">Belongs to the protein kinase superfamily. STE Ser/Thr protein kinase family. MAP kinase kinase kinase subfamily.</text>
</comment>
<feature type="region of interest" description="Disordered" evidence="8">
    <location>
        <begin position="1310"/>
        <end position="1364"/>
    </location>
</feature>
<dbReference type="PROSITE" id="PS00107">
    <property type="entry name" value="PROTEIN_KINASE_ATP"/>
    <property type="match status" value="1"/>
</dbReference>
<keyword evidence="11" id="KW-1185">Reference proteome</keyword>
<evidence type="ECO:0000256" key="1">
    <source>
        <dbReference type="ARBA" id="ARBA00006529"/>
    </source>
</evidence>
<feature type="compositionally biased region" description="Polar residues" evidence="8">
    <location>
        <begin position="848"/>
        <end position="865"/>
    </location>
</feature>
<name>A0A4E0RYM1_FASHE</name>
<comment type="caution">
    <text evidence="10">The sequence shown here is derived from an EMBL/GenBank/DDBJ whole genome shotgun (WGS) entry which is preliminary data.</text>
</comment>
<feature type="compositionally biased region" description="Low complexity" evidence="8">
    <location>
        <begin position="552"/>
        <end position="563"/>
    </location>
</feature>
<feature type="region of interest" description="Disordered" evidence="8">
    <location>
        <begin position="152"/>
        <end position="187"/>
    </location>
</feature>
<dbReference type="Pfam" id="PF00069">
    <property type="entry name" value="Pkinase"/>
    <property type="match status" value="1"/>
</dbReference>
<feature type="region of interest" description="Disordered" evidence="8">
    <location>
        <begin position="1677"/>
        <end position="1707"/>
    </location>
</feature>
<feature type="compositionally biased region" description="Polar residues" evidence="8">
    <location>
        <begin position="1319"/>
        <end position="1341"/>
    </location>
</feature>
<evidence type="ECO:0000256" key="3">
    <source>
        <dbReference type="ARBA" id="ARBA00022679"/>
    </source>
</evidence>
<evidence type="ECO:0000313" key="11">
    <source>
        <dbReference type="Proteomes" id="UP000230066"/>
    </source>
</evidence>
<evidence type="ECO:0000256" key="2">
    <source>
        <dbReference type="ARBA" id="ARBA00022527"/>
    </source>
</evidence>
<evidence type="ECO:0000313" key="10">
    <source>
        <dbReference type="EMBL" id="THD23972.1"/>
    </source>
</evidence>